<reference evidence="16" key="1">
    <citation type="submission" date="2022-11" db="EMBL/GenBank/DDBJ databases">
        <authorList>
            <person name="Petersen C."/>
        </authorList>
    </citation>
    <scope>NUCLEOTIDE SEQUENCE</scope>
    <source>
        <strain evidence="16">IBT 30761</strain>
    </source>
</reference>
<keyword evidence="17" id="KW-1185">Reference proteome</keyword>
<feature type="binding site" evidence="11">
    <location>
        <position position="250"/>
    </location>
    <ligand>
        <name>substrate</name>
    </ligand>
</feature>
<comment type="catalytic activity">
    <reaction evidence="13">
        <text>4-fumarylacetoacetate + H2O = acetoacetate + fumarate + H(+)</text>
        <dbReference type="Rhea" id="RHEA:10244"/>
        <dbReference type="ChEBI" id="CHEBI:13705"/>
        <dbReference type="ChEBI" id="CHEBI:15377"/>
        <dbReference type="ChEBI" id="CHEBI:15378"/>
        <dbReference type="ChEBI" id="CHEBI:18034"/>
        <dbReference type="ChEBI" id="CHEBI:29806"/>
        <dbReference type="EC" id="3.7.1.2"/>
    </reaction>
</comment>
<dbReference type="GO" id="GO:0006559">
    <property type="term" value="P:L-phenylalanine catabolic process"/>
    <property type="evidence" value="ECO:0007669"/>
    <property type="project" value="UniProtKB-UniRule"/>
</dbReference>
<sequence>YLLLQSIQISDHDFQAPVPEDSPFTLHNIPFGVISTDSDPKRRCATALGHYAVDLSLLWKDKKDDGLELTQSLYDIFSQINPSLQPSLNSFAALSSKTRSKVREILIHDLSVGSVPEESFIPLSEVHMHLPMKIWGYSDFFCSLEHARNCAPLTGGEVSRNFFYAPSVYNGRASSVVPSPHPIRRPKGVKYDSDADQPVYGPSAKMDYELEMGYFVSTPIPLGETINADNASEHIFGFVLLNDWSSRDIQAFEMAPLGPFHSKGFGTSISPWIVTLDALKPFACQPAHDHSTTEFDHQRYAKRTTATFDIKLSASLISKQYNSGNLRSLYWTPYQQIAHHASAGCGLETGDMMGTGTISGQDEGELGCLFEATMNGSRPLEYPNGTKVKYLDDGDEIVLEAWCDNGTRRIGFGECRGSILPSS</sequence>
<dbReference type="Proteomes" id="UP001149074">
    <property type="component" value="Unassembled WGS sequence"/>
</dbReference>
<evidence type="ECO:0000313" key="17">
    <source>
        <dbReference type="Proteomes" id="UP001149074"/>
    </source>
</evidence>
<dbReference type="NCBIfam" id="TIGR01266">
    <property type="entry name" value="fum_ac_acetase"/>
    <property type="match status" value="1"/>
</dbReference>
<dbReference type="GO" id="GO:0004334">
    <property type="term" value="F:fumarylacetoacetase activity"/>
    <property type="evidence" value="ECO:0007669"/>
    <property type="project" value="UniProtKB-UniRule"/>
</dbReference>
<evidence type="ECO:0000256" key="10">
    <source>
        <dbReference type="PIRSR" id="PIRSR605959-1"/>
    </source>
</evidence>
<feature type="binding site" evidence="12">
    <location>
        <position position="139"/>
    </location>
    <ligand>
        <name>Ca(2+)</name>
        <dbReference type="ChEBI" id="CHEBI:29108"/>
    </ligand>
</feature>
<evidence type="ECO:0000256" key="13">
    <source>
        <dbReference type="RuleBase" id="RU366008"/>
    </source>
</evidence>
<comment type="pathway">
    <text evidence="1 13">Amino-acid degradation; L-phenylalanine degradation; acetoacetate and fumarate from L-phenylalanine: step 6/6.</text>
</comment>
<dbReference type="SUPFAM" id="SSF56529">
    <property type="entry name" value="FAH"/>
    <property type="match status" value="1"/>
</dbReference>
<feature type="binding site" evidence="12">
    <location>
        <position position="209"/>
    </location>
    <ligand>
        <name>Ca(2+)</name>
        <dbReference type="ChEBI" id="CHEBI:29108"/>
    </ligand>
</feature>
<dbReference type="Gene3D" id="2.30.30.230">
    <property type="entry name" value="Fumarylacetoacetase, N-terminal domain"/>
    <property type="match status" value="1"/>
</dbReference>
<dbReference type="SUPFAM" id="SSF63433">
    <property type="entry name" value="Fumarylacetoacetate hydrolase, FAH, N-terminal domain"/>
    <property type="match status" value="1"/>
</dbReference>
<feature type="binding site" evidence="12">
    <location>
        <position position="243"/>
    </location>
    <ligand>
        <name>Mg(2+)</name>
        <dbReference type="ChEBI" id="CHEBI:18420"/>
    </ligand>
</feature>
<evidence type="ECO:0000256" key="4">
    <source>
        <dbReference type="ARBA" id="ARBA00022723"/>
    </source>
</evidence>
<dbReference type="EC" id="3.7.1.2" evidence="3 13"/>
<feature type="binding site" evidence="12">
    <location>
        <position position="267"/>
    </location>
    <ligand>
        <name>Mg(2+)</name>
        <dbReference type="ChEBI" id="CHEBI:18420"/>
    </ligand>
</feature>
<evidence type="ECO:0000256" key="12">
    <source>
        <dbReference type="PIRSR" id="PIRSR605959-3"/>
    </source>
</evidence>
<dbReference type="GO" id="GO:0046872">
    <property type="term" value="F:metal ion binding"/>
    <property type="evidence" value="ECO:0007669"/>
    <property type="project" value="UniProtKB-UniRule"/>
</dbReference>
<feature type="domain" description="Fumarylacetoacetase N-terminal" evidence="15">
    <location>
        <begin position="27"/>
        <end position="131"/>
    </location>
</feature>
<dbReference type="RefSeq" id="XP_056475604.1">
    <property type="nucleotide sequence ID" value="XM_056619445.1"/>
</dbReference>
<comment type="caution">
    <text evidence="16">The sequence shown here is derived from an EMBL/GenBank/DDBJ whole genome shotgun (WGS) entry which is preliminary data.</text>
</comment>
<keyword evidence="9 13" id="KW-0585">Phenylalanine catabolism</keyword>
<comment type="similarity">
    <text evidence="2 13">Belongs to the FAH family.</text>
</comment>
<dbReference type="AlphaFoldDB" id="A0A9W9FGY2"/>
<protein>
    <recommendedName>
        <fullName evidence="3 13">Fumarylacetoacetase</fullName>
        <ecNumber evidence="3 13">3.7.1.2</ecNumber>
    </recommendedName>
    <alternativeName>
        <fullName evidence="13">Fumarylacetoacetate hydrolase</fullName>
    </alternativeName>
</protein>
<feature type="binding site" evidence="12">
    <location>
        <position position="263"/>
    </location>
    <ligand>
        <name>Mg(2+)</name>
        <dbReference type="ChEBI" id="CHEBI:18420"/>
    </ligand>
</feature>
<reference evidence="16" key="2">
    <citation type="journal article" date="2023" name="IMA Fungus">
        <title>Comparative genomic study of the Penicillium genus elucidates a diverse pangenome and 15 lateral gene transfer events.</title>
        <authorList>
            <person name="Petersen C."/>
            <person name="Sorensen T."/>
            <person name="Nielsen M.R."/>
            <person name="Sondergaard T.E."/>
            <person name="Sorensen J.L."/>
            <person name="Fitzpatrick D.A."/>
            <person name="Frisvad J.C."/>
            <person name="Nielsen K.L."/>
        </authorList>
    </citation>
    <scope>NUCLEOTIDE SEQUENCE</scope>
    <source>
        <strain evidence="16">IBT 30761</strain>
    </source>
</reference>
<evidence type="ECO:0000256" key="5">
    <source>
        <dbReference type="ARBA" id="ARBA00022801"/>
    </source>
</evidence>
<evidence type="ECO:0000256" key="9">
    <source>
        <dbReference type="ARBA" id="ARBA00023232"/>
    </source>
</evidence>
<keyword evidence="7 12" id="KW-0460">Magnesium</keyword>
<dbReference type="Pfam" id="PF01557">
    <property type="entry name" value="FAA_hydrolase"/>
    <property type="match status" value="1"/>
</dbReference>
<dbReference type="PANTHER" id="PTHR43069:SF2">
    <property type="entry name" value="FUMARYLACETOACETASE"/>
    <property type="match status" value="1"/>
</dbReference>
<dbReference type="GeneID" id="81358424"/>
<dbReference type="InterPro" id="IPR011234">
    <property type="entry name" value="Fumarylacetoacetase-like_C"/>
</dbReference>
<dbReference type="PANTHER" id="PTHR43069">
    <property type="entry name" value="FUMARYLACETOACETASE"/>
    <property type="match status" value="1"/>
</dbReference>
<dbReference type="InterPro" id="IPR015377">
    <property type="entry name" value="Fumarylacetoacetase_N"/>
</dbReference>
<dbReference type="InterPro" id="IPR005959">
    <property type="entry name" value="Fumarylacetoacetase"/>
</dbReference>
<keyword evidence="6 12" id="KW-0106">Calcium</keyword>
<dbReference type="InterPro" id="IPR036462">
    <property type="entry name" value="Fumarylacetoacetase_N_sf"/>
</dbReference>
<name>A0A9W9FGY2_9EURO</name>
<evidence type="ECO:0000259" key="15">
    <source>
        <dbReference type="Pfam" id="PF09298"/>
    </source>
</evidence>
<feature type="non-terminal residue" evidence="16">
    <location>
        <position position="423"/>
    </location>
</feature>
<dbReference type="InterPro" id="IPR036663">
    <property type="entry name" value="Fumarylacetoacetase_C_sf"/>
</dbReference>
<feature type="binding site" evidence="11">
    <location>
        <position position="357"/>
    </location>
    <ligand>
        <name>substrate</name>
    </ligand>
</feature>
<evidence type="ECO:0000259" key="14">
    <source>
        <dbReference type="Pfam" id="PF01557"/>
    </source>
</evidence>
<evidence type="ECO:0000256" key="1">
    <source>
        <dbReference type="ARBA" id="ARBA00004782"/>
    </source>
</evidence>
<dbReference type="EMBL" id="JAPQKI010000005">
    <property type="protein sequence ID" value="KAJ5099951.1"/>
    <property type="molecule type" value="Genomic_DNA"/>
</dbReference>
<dbReference type="OrthoDB" id="9971669at2759"/>
<evidence type="ECO:0000313" key="16">
    <source>
        <dbReference type="EMBL" id="KAJ5099951.1"/>
    </source>
</evidence>
<evidence type="ECO:0000256" key="7">
    <source>
        <dbReference type="ARBA" id="ARBA00022842"/>
    </source>
</evidence>
<keyword evidence="4 12" id="KW-0479">Metal-binding</keyword>
<evidence type="ECO:0000256" key="11">
    <source>
        <dbReference type="PIRSR" id="PIRSR605959-2"/>
    </source>
</evidence>
<feature type="domain" description="Fumarylacetoacetase-like C-terminal" evidence="14">
    <location>
        <begin position="139"/>
        <end position="417"/>
    </location>
</feature>
<feature type="binding site" evidence="12">
    <location>
        <position position="211"/>
    </location>
    <ligand>
        <name>Ca(2+)</name>
        <dbReference type="ChEBI" id="CHEBI:29108"/>
    </ligand>
</feature>
<feature type="binding site" evidence="12">
    <location>
        <position position="243"/>
    </location>
    <ligand>
        <name>Ca(2+)</name>
        <dbReference type="ChEBI" id="CHEBI:29108"/>
    </ligand>
</feature>
<evidence type="ECO:0000256" key="3">
    <source>
        <dbReference type="ARBA" id="ARBA00012094"/>
    </source>
</evidence>
<proteinExistence type="inferred from homology"/>
<keyword evidence="8 13" id="KW-0828">Tyrosine catabolism</keyword>
<dbReference type="Gene3D" id="3.90.850.10">
    <property type="entry name" value="Fumarylacetoacetase-like, C-terminal domain"/>
    <property type="match status" value="1"/>
</dbReference>
<dbReference type="GO" id="GO:1902000">
    <property type="term" value="P:homogentisate catabolic process"/>
    <property type="evidence" value="ECO:0007669"/>
    <property type="project" value="TreeGrafter"/>
</dbReference>
<feature type="active site" description="Proton acceptor" evidence="10">
    <location>
        <position position="146"/>
    </location>
</feature>
<organism evidence="16 17">
    <name type="scientific">Penicillium argentinense</name>
    <dbReference type="NCBI Taxonomy" id="1131581"/>
    <lineage>
        <taxon>Eukaryota</taxon>
        <taxon>Fungi</taxon>
        <taxon>Dikarya</taxon>
        <taxon>Ascomycota</taxon>
        <taxon>Pezizomycotina</taxon>
        <taxon>Eurotiomycetes</taxon>
        <taxon>Eurotiomycetidae</taxon>
        <taxon>Eurotiales</taxon>
        <taxon>Aspergillaceae</taxon>
        <taxon>Penicillium</taxon>
    </lineage>
</organism>
<dbReference type="GO" id="GO:0006572">
    <property type="term" value="P:L-tyrosine catabolic process"/>
    <property type="evidence" value="ECO:0007669"/>
    <property type="project" value="UniProtKB-UniRule"/>
</dbReference>
<evidence type="ECO:0000256" key="2">
    <source>
        <dbReference type="ARBA" id="ARBA00010211"/>
    </source>
</evidence>
<evidence type="ECO:0000256" key="8">
    <source>
        <dbReference type="ARBA" id="ARBA00022878"/>
    </source>
</evidence>
<dbReference type="Pfam" id="PF09298">
    <property type="entry name" value="FAA_hydrolase_N"/>
    <property type="match status" value="1"/>
</dbReference>
<accession>A0A9W9FGY2</accession>
<keyword evidence="5 13" id="KW-0378">Hydrolase</keyword>
<comment type="cofactor">
    <cofactor evidence="13">
        <name>Mg(2+)</name>
        <dbReference type="ChEBI" id="CHEBI:18420"/>
    </cofactor>
    <cofactor evidence="13">
        <name>Ca(2+)</name>
        <dbReference type="ChEBI" id="CHEBI:29108"/>
    </cofactor>
</comment>
<evidence type="ECO:0000256" key="6">
    <source>
        <dbReference type="ARBA" id="ARBA00022837"/>
    </source>
</evidence>
<gene>
    <name evidence="16" type="ORF">N7532_006952</name>
</gene>
<feature type="binding site" evidence="11">
    <location>
        <position position="141"/>
    </location>
    <ligand>
        <name>substrate</name>
    </ligand>
</feature>